<evidence type="ECO:0000313" key="5">
    <source>
        <dbReference type="Proteomes" id="UP000033945"/>
    </source>
</evidence>
<proteinExistence type="predicted"/>
<evidence type="ECO:0000256" key="1">
    <source>
        <dbReference type="ARBA" id="ARBA00022679"/>
    </source>
</evidence>
<evidence type="ECO:0000259" key="3">
    <source>
        <dbReference type="Pfam" id="PF14251"/>
    </source>
</evidence>
<dbReference type="Pfam" id="PF14251">
    <property type="entry name" value="PterinBD-DUF4346"/>
    <property type="match status" value="1"/>
</dbReference>
<keyword evidence="1" id="KW-0808">Transferase</keyword>
<sequence>MDWPVYETSQIIVGNLESPVAITTLWTNKEPIANQIGDKRLYCAVGTLYNRKVGIDLLVRNLLARPTIRNLIICGHDRARSGEALIKFFRHGFKRGVDGNGNPKWIIDLSDGDYGVIDIEVEEEMLHLLRKNVTFLDFRGTEDGSALCSVLEDLHSSTKAVSYAEAKIFPKVIPAVSSLPAPDSGRVFRSPTVVGAWLQAIREISKFGVVGDTHYNPAAEVLNILTVITAENPNDFFVPDWLPIGRKEIKAYCEQVLTPILSPGARYGYGHRIFKYFGYDQLETSVKKLVEDPDSKSGVINIWDPAKDVGDLVNPKSPCVNKIWPRLRRGKLFMTVTIRSNDIGEAYLGNGFAFRRFQAEYLRILRELMVEQELSLGDLTINSESAHLYESSWSNVEETLNRRWKEVMKGPAVRQDPYGSFRIVVDVESKMIIATHFSPGDDIIAEYRRRTALELTTKLADDGIMSEPYHAAYLGRELQKAEFALQFGLNYIQDQPLFKVHGPKPRILLE</sequence>
<dbReference type="Proteomes" id="UP000033945">
    <property type="component" value="Unassembled WGS sequence"/>
</dbReference>
<dbReference type="SUPFAM" id="SSF55831">
    <property type="entry name" value="Thymidylate synthase/dCMP hydroxymethylase"/>
    <property type="match status" value="1"/>
</dbReference>
<accession>A0A0G1LVK7</accession>
<reference evidence="4 5" key="1">
    <citation type="journal article" date="2015" name="Nature">
        <title>rRNA introns, odd ribosomes, and small enigmatic genomes across a large radiation of phyla.</title>
        <authorList>
            <person name="Brown C.T."/>
            <person name="Hug L.A."/>
            <person name="Thomas B.C."/>
            <person name="Sharon I."/>
            <person name="Castelle C.J."/>
            <person name="Singh A."/>
            <person name="Wilkins M.J."/>
            <person name="Williams K.H."/>
            <person name="Banfield J.F."/>
        </authorList>
    </citation>
    <scope>NUCLEOTIDE SEQUENCE [LARGE SCALE GENOMIC DNA]</scope>
</reference>
<dbReference type="InterPro" id="IPR025595">
    <property type="entry name" value="PterinBD-DUF4346"/>
</dbReference>
<dbReference type="Pfam" id="PF04208">
    <property type="entry name" value="MtrA"/>
    <property type="match status" value="1"/>
</dbReference>
<evidence type="ECO:0000313" key="4">
    <source>
        <dbReference type="EMBL" id="KKT63754.1"/>
    </source>
</evidence>
<dbReference type="InterPro" id="IPR036926">
    <property type="entry name" value="Thymidate_synth/dCMP_Mease_sf"/>
</dbReference>
<dbReference type="Pfam" id="PF00303">
    <property type="entry name" value="Thymidylat_synt"/>
    <property type="match status" value="1"/>
</dbReference>
<dbReference type="Gene3D" id="3.30.572.10">
    <property type="entry name" value="Thymidylate synthase/dCMP hydroxymethylase domain"/>
    <property type="match status" value="1"/>
</dbReference>
<organism evidence="4 5">
    <name type="scientific">Candidatus Giovannonibacteria bacterium GW2011_GWA2_44_26</name>
    <dbReference type="NCBI Taxonomy" id="1618648"/>
    <lineage>
        <taxon>Bacteria</taxon>
        <taxon>Candidatus Giovannoniibacteriota</taxon>
    </lineage>
</organism>
<protein>
    <submittedName>
        <fullName evidence="4">Thymidylate synthase</fullName>
    </submittedName>
</protein>
<dbReference type="AlphaFoldDB" id="A0A0G1LVK7"/>
<dbReference type="EMBL" id="LCIT01000001">
    <property type="protein sequence ID" value="KKT63754.1"/>
    <property type="molecule type" value="Genomic_DNA"/>
</dbReference>
<feature type="domain" description="Thymidylate synthase/dCMP hydroxymethylase" evidence="2">
    <location>
        <begin position="264"/>
        <end position="406"/>
    </location>
</feature>
<gene>
    <name evidence="4" type="ORF">UW55_C0001G0047</name>
</gene>
<dbReference type="GO" id="GO:0016740">
    <property type="term" value="F:transferase activity"/>
    <property type="evidence" value="ECO:0007669"/>
    <property type="project" value="UniProtKB-KW"/>
</dbReference>
<name>A0A0G1LVK7_9BACT</name>
<feature type="domain" description="DUF4346" evidence="3">
    <location>
        <begin position="415"/>
        <end position="494"/>
    </location>
</feature>
<dbReference type="InterPro" id="IPR030688">
    <property type="entry name" value="MeTrfase_MtrA/MtxA"/>
</dbReference>
<comment type="caution">
    <text evidence="4">The sequence shown here is derived from an EMBL/GenBank/DDBJ whole genome shotgun (WGS) entry which is preliminary data.</text>
</comment>
<evidence type="ECO:0000259" key="2">
    <source>
        <dbReference type="Pfam" id="PF00303"/>
    </source>
</evidence>
<dbReference type="InterPro" id="IPR023451">
    <property type="entry name" value="Thymidate_synth/dCMP_Mease_dom"/>
</dbReference>